<keyword evidence="5" id="KW-0336">GPI-anchor</keyword>
<evidence type="ECO:0000313" key="13">
    <source>
        <dbReference type="Proteomes" id="UP001304895"/>
    </source>
</evidence>
<evidence type="ECO:0000256" key="9">
    <source>
        <dbReference type="PROSITE-ProRule" id="PRU01356"/>
    </source>
</evidence>
<evidence type="ECO:0000256" key="7">
    <source>
        <dbReference type="ARBA" id="ARBA00023157"/>
    </source>
</evidence>
<sequence length="110" mass="10800">MISRIILQGSLLYALASASRLATTQAPPAITQAPDVACPPASSMPPCGIGCLASAANAAGCPDLLNFGCQCKVAPQISSLASSCVLDSCGAATATIVDSVGDAICSQCVL</sequence>
<dbReference type="GO" id="GO:0098552">
    <property type="term" value="C:side of membrane"/>
    <property type="evidence" value="ECO:0007669"/>
    <property type="project" value="UniProtKB-KW"/>
</dbReference>
<evidence type="ECO:0000256" key="5">
    <source>
        <dbReference type="ARBA" id="ARBA00022622"/>
    </source>
</evidence>
<keyword evidence="13" id="KW-1185">Reference proteome</keyword>
<keyword evidence="8" id="KW-0449">Lipoprotein</keyword>
<dbReference type="InterPro" id="IPR008427">
    <property type="entry name" value="Extracellular_membr_CFEM_dom"/>
</dbReference>
<keyword evidence="6 10" id="KW-0732">Signal</keyword>
<dbReference type="Proteomes" id="UP001304895">
    <property type="component" value="Unassembled WGS sequence"/>
</dbReference>
<dbReference type="GO" id="GO:0005576">
    <property type="term" value="C:extracellular region"/>
    <property type="evidence" value="ECO:0007669"/>
    <property type="project" value="UniProtKB-SubCell"/>
</dbReference>
<evidence type="ECO:0000256" key="1">
    <source>
        <dbReference type="ARBA" id="ARBA00004589"/>
    </source>
</evidence>
<accession>A0AAN6UEN5</accession>
<name>A0AAN6UEN5_9PEZI</name>
<evidence type="ECO:0000256" key="3">
    <source>
        <dbReference type="ARBA" id="ARBA00010031"/>
    </source>
</evidence>
<feature type="chain" id="PRO_5042872360" description="CFEM domain-containing protein" evidence="10">
    <location>
        <begin position="19"/>
        <end position="110"/>
    </location>
</feature>
<evidence type="ECO:0000256" key="8">
    <source>
        <dbReference type="ARBA" id="ARBA00023288"/>
    </source>
</evidence>
<proteinExistence type="inferred from homology"/>
<dbReference type="EMBL" id="MU853422">
    <property type="protein sequence ID" value="KAK4131607.1"/>
    <property type="molecule type" value="Genomic_DNA"/>
</dbReference>
<evidence type="ECO:0000313" key="12">
    <source>
        <dbReference type="EMBL" id="KAK4131607.1"/>
    </source>
</evidence>
<reference evidence="12" key="1">
    <citation type="journal article" date="2023" name="Mol. Phylogenet. Evol.">
        <title>Genome-scale phylogeny and comparative genomics of the fungal order Sordariales.</title>
        <authorList>
            <person name="Hensen N."/>
            <person name="Bonometti L."/>
            <person name="Westerberg I."/>
            <person name="Brannstrom I.O."/>
            <person name="Guillou S."/>
            <person name="Cros-Aarteil S."/>
            <person name="Calhoun S."/>
            <person name="Haridas S."/>
            <person name="Kuo A."/>
            <person name="Mondo S."/>
            <person name="Pangilinan J."/>
            <person name="Riley R."/>
            <person name="LaButti K."/>
            <person name="Andreopoulos B."/>
            <person name="Lipzen A."/>
            <person name="Chen C."/>
            <person name="Yan M."/>
            <person name="Daum C."/>
            <person name="Ng V."/>
            <person name="Clum A."/>
            <person name="Steindorff A."/>
            <person name="Ohm R.A."/>
            <person name="Martin F."/>
            <person name="Silar P."/>
            <person name="Natvig D.O."/>
            <person name="Lalanne C."/>
            <person name="Gautier V."/>
            <person name="Ament-Velasquez S.L."/>
            <person name="Kruys A."/>
            <person name="Hutchinson M.I."/>
            <person name="Powell A.J."/>
            <person name="Barry K."/>
            <person name="Miller A.N."/>
            <person name="Grigoriev I.V."/>
            <person name="Debuchy R."/>
            <person name="Gladieux P."/>
            <person name="Hiltunen Thoren M."/>
            <person name="Johannesson H."/>
        </authorList>
    </citation>
    <scope>NUCLEOTIDE SEQUENCE</scope>
    <source>
        <strain evidence="12">CBS 123565</strain>
    </source>
</reference>
<evidence type="ECO:0000256" key="10">
    <source>
        <dbReference type="SAM" id="SignalP"/>
    </source>
</evidence>
<evidence type="ECO:0000256" key="4">
    <source>
        <dbReference type="ARBA" id="ARBA00022525"/>
    </source>
</evidence>
<reference evidence="12" key="2">
    <citation type="submission" date="2023-05" db="EMBL/GenBank/DDBJ databases">
        <authorList>
            <consortium name="Lawrence Berkeley National Laboratory"/>
            <person name="Steindorff A."/>
            <person name="Hensen N."/>
            <person name="Bonometti L."/>
            <person name="Westerberg I."/>
            <person name="Brannstrom I.O."/>
            <person name="Guillou S."/>
            <person name="Cros-Aarteil S."/>
            <person name="Calhoun S."/>
            <person name="Haridas S."/>
            <person name="Kuo A."/>
            <person name="Mondo S."/>
            <person name="Pangilinan J."/>
            <person name="Riley R."/>
            <person name="Labutti K."/>
            <person name="Andreopoulos B."/>
            <person name="Lipzen A."/>
            <person name="Chen C."/>
            <person name="Yanf M."/>
            <person name="Daum C."/>
            <person name="Ng V."/>
            <person name="Clum A."/>
            <person name="Ohm R."/>
            <person name="Martin F."/>
            <person name="Silar P."/>
            <person name="Natvig D."/>
            <person name="Lalanne C."/>
            <person name="Gautier V."/>
            <person name="Ament-Velasquez S.L."/>
            <person name="Kruys A."/>
            <person name="Hutchinson M.I."/>
            <person name="Powell A.J."/>
            <person name="Barry K."/>
            <person name="Miller A.N."/>
            <person name="Grigoriev I.V."/>
            <person name="Debuchy R."/>
            <person name="Gladieux P."/>
            <person name="Thoren M.H."/>
            <person name="Johannesson H."/>
        </authorList>
    </citation>
    <scope>NUCLEOTIDE SEQUENCE</scope>
    <source>
        <strain evidence="12">CBS 123565</strain>
    </source>
</reference>
<evidence type="ECO:0000256" key="2">
    <source>
        <dbReference type="ARBA" id="ARBA00004613"/>
    </source>
</evidence>
<comment type="caution">
    <text evidence="9">Lacks conserved residue(s) required for the propagation of feature annotation.</text>
</comment>
<dbReference type="PROSITE" id="PS52012">
    <property type="entry name" value="CFEM"/>
    <property type="match status" value="1"/>
</dbReference>
<keyword evidence="5" id="KW-0325">Glycoprotein</keyword>
<keyword evidence="7" id="KW-1015">Disulfide bond</keyword>
<protein>
    <recommendedName>
        <fullName evidence="11">CFEM domain-containing protein</fullName>
    </recommendedName>
</protein>
<dbReference type="AlphaFoldDB" id="A0AAN6UEN5"/>
<gene>
    <name evidence="12" type="ORF">BT67DRAFT_444418</name>
</gene>
<feature type="signal peptide" evidence="10">
    <location>
        <begin position="1"/>
        <end position="18"/>
    </location>
</feature>
<dbReference type="Pfam" id="PF05730">
    <property type="entry name" value="CFEM"/>
    <property type="match status" value="1"/>
</dbReference>
<keyword evidence="5" id="KW-0472">Membrane</keyword>
<comment type="similarity">
    <text evidence="3">Belongs to the RBT5 family.</text>
</comment>
<organism evidence="12 13">
    <name type="scientific">Trichocladium antarcticum</name>
    <dbReference type="NCBI Taxonomy" id="1450529"/>
    <lineage>
        <taxon>Eukaryota</taxon>
        <taxon>Fungi</taxon>
        <taxon>Dikarya</taxon>
        <taxon>Ascomycota</taxon>
        <taxon>Pezizomycotina</taxon>
        <taxon>Sordariomycetes</taxon>
        <taxon>Sordariomycetidae</taxon>
        <taxon>Sordariales</taxon>
        <taxon>Chaetomiaceae</taxon>
        <taxon>Trichocladium</taxon>
    </lineage>
</organism>
<comment type="caution">
    <text evidence="12">The sequence shown here is derived from an EMBL/GenBank/DDBJ whole genome shotgun (WGS) entry which is preliminary data.</text>
</comment>
<comment type="subcellular location">
    <subcellularLocation>
        <location evidence="1">Membrane</location>
        <topology evidence="1">Lipid-anchor</topology>
        <topology evidence="1">GPI-anchor</topology>
    </subcellularLocation>
    <subcellularLocation>
        <location evidence="2">Secreted</location>
    </subcellularLocation>
</comment>
<evidence type="ECO:0000256" key="6">
    <source>
        <dbReference type="ARBA" id="ARBA00022729"/>
    </source>
</evidence>
<feature type="domain" description="CFEM" evidence="11">
    <location>
        <begin position="19"/>
        <end position="110"/>
    </location>
</feature>
<keyword evidence="4" id="KW-0964">Secreted</keyword>
<evidence type="ECO:0000259" key="11">
    <source>
        <dbReference type="PROSITE" id="PS52012"/>
    </source>
</evidence>